<dbReference type="GO" id="GO:0016705">
    <property type="term" value="F:oxidoreductase activity, acting on paired donors, with incorporation or reduction of molecular oxygen"/>
    <property type="evidence" value="ECO:0007669"/>
    <property type="project" value="InterPro"/>
</dbReference>
<evidence type="ECO:0000256" key="4">
    <source>
        <dbReference type="ARBA" id="ARBA00022723"/>
    </source>
</evidence>
<keyword evidence="8" id="KW-0349">Heme</keyword>
<keyword evidence="6 8" id="KW-0408">Iron</keyword>
<evidence type="ECO:0000256" key="1">
    <source>
        <dbReference type="ARBA" id="ARBA00001971"/>
    </source>
</evidence>
<dbReference type="InterPro" id="IPR002401">
    <property type="entry name" value="Cyt_P450_E_grp-I"/>
</dbReference>
<dbReference type="STRING" id="230819.A0A5C3KYD6"/>
<dbReference type="InterPro" id="IPR001128">
    <property type="entry name" value="Cyt_P450"/>
</dbReference>
<evidence type="ECO:0000256" key="8">
    <source>
        <dbReference type="PIRSR" id="PIRSR602401-1"/>
    </source>
</evidence>
<dbReference type="OrthoDB" id="6692864at2759"/>
<comment type="similarity">
    <text evidence="3">Belongs to the cytochrome P450 family.</text>
</comment>
<keyword evidence="9" id="KW-1133">Transmembrane helix</keyword>
<comment type="pathway">
    <text evidence="2">Secondary metabolite biosynthesis.</text>
</comment>
<dbReference type="EMBL" id="ML210193">
    <property type="protein sequence ID" value="TFK24863.1"/>
    <property type="molecule type" value="Genomic_DNA"/>
</dbReference>
<proteinExistence type="inferred from homology"/>
<dbReference type="SUPFAM" id="SSF48264">
    <property type="entry name" value="Cytochrome P450"/>
    <property type="match status" value="1"/>
</dbReference>
<dbReference type="Gene3D" id="1.10.630.10">
    <property type="entry name" value="Cytochrome P450"/>
    <property type="match status" value="1"/>
</dbReference>
<accession>A0A5C3KYD6</accession>
<gene>
    <name evidence="10" type="ORF">FA15DRAFT_680534</name>
</gene>
<dbReference type="InterPro" id="IPR050121">
    <property type="entry name" value="Cytochrome_P450_monoxygenase"/>
</dbReference>
<evidence type="ECO:0000313" key="11">
    <source>
        <dbReference type="Proteomes" id="UP000307440"/>
    </source>
</evidence>
<dbReference type="PRINTS" id="PR00463">
    <property type="entry name" value="EP450I"/>
</dbReference>
<name>A0A5C3KYD6_COPMA</name>
<sequence>MPSLLDGLLVDAVIATISHHIWFRQYEPTSWGLIFMTTSTITLPVVYYTRPFLGSIVAAFLLTNAVYFGALLTSIVAYRLSPFHPLWNVPGPTLCKVSKVWMMWIAYKGGLHRYCKEAHDVYGPVVRIGPNEISIIDKDLFPAILGPNGMPKGPVWDSRRIVTSRDYKNHKSFHAVRNLKVHAEFRKPWNKAFSKGPMKDYQEILLGRATDLVKRLEKRCGEGKEGTIEDMARWLNLFAFDFMGEMVFSETFNVMDKPDVSGAWEIFERGLIFPSIAQHIPWIAPLTHLFPSFAKDSKDFHIFAAAQARARAKFSSESLQRDLFYHLLNFTEHEPDVSPLPFIMSNSVLAIAAGADTAATGLGSAVFYLLANPRWLDKVNEELDTLCGELRLLRGDIPPFEKLASLQVLNAVINESLRLLPPFLTQLQRAPATRSGGKQLGSLFVPEGTAVQVPPYAVHRSSTYFSPSPNEFRPQRWLFEHQEEAFDRGAFIPFSMGPANCVGRQLAMDEMRVVVALLARNFEMEFEEGYDVRRWEWEMADRFLAVKGVLPVRLRRKTE</sequence>
<feature type="binding site" description="axial binding residue" evidence="8">
    <location>
        <position position="501"/>
    </location>
    <ligand>
        <name>heme</name>
        <dbReference type="ChEBI" id="CHEBI:30413"/>
    </ligand>
    <ligandPart>
        <name>Fe</name>
        <dbReference type="ChEBI" id="CHEBI:18248"/>
    </ligandPart>
</feature>
<protein>
    <submittedName>
        <fullName evidence="10">Cytochrome P450 67</fullName>
    </submittedName>
</protein>
<keyword evidence="11" id="KW-1185">Reference proteome</keyword>
<evidence type="ECO:0000313" key="10">
    <source>
        <dbReference type="EMBL" id="TFK24863.1"/>
    </source>
</evidence>
<evidence type="ECO:0000256" key="3">
    <source>
        <dbReference type="ARBA" id="ARBA00010617"/>
    </source>
</evidence>
<organism evidence="10 11">
    <name type="scientific">Coprinopsis marcescibilis</name>
    <name type="common">Agaric fungus</name>
    <name type="synonym">Psathyrella marcescibilis</name>
    <dbReference type="NCBI Taxonomy" id="230819"/>
    <lineage>
        <taxon>Eukaryota</taxon>
        <taxon>Fungi</taxon>
        <taxon>Dikarya</taxon>
        <taxon>Basidiomycota</taxon>
        <taxon>Agaricomycotina</taxon>
        <taxon>Agaricomycetes</taxon>
        <taxon>Agaricomycetidae</taxon>
        <taxon>Agaricales</taxon>
        <taxon>Agaricineae</taxon>
        <taxon>Psathyrellaceae</taxon>
        <taxon>Coprinopsis</taxon>
    </lineage>
</organism>
<evidence type="ECO:0000256" key="6">
    <source>
        <dbReference type="ARBA" id="ARBA00023004"/>
    </source>
</evidence>
<evidence type="ECO:0000256" key="5">
    <source>
        <dbReference type="ARBA" id="ARBA00023002"/>
    </source>
</evidence>
<dbReference type="Pfam" id="PF00067">
    <property type="entry name" value="p450"/>
    <property type="match status" value="1"/>
</dbReference>
<comment type="cofactor">
    <cofactor evidence="1 8">
        <name>heme</name>
        <dbReference type="ChEBI" id="CHEBI:30413"/>
    </cofactor>
</comment>
<dbReference type="Proteomes" id="UP000307440">
    <property type="component" value="Unassembled WGS sequence"/>
</dbReference>
<feature type="transmembrane region" description="Helical" evidence="9">
    <location>
        <begin position="31"/>
        <end position="49"/>
    </location>
</feature>
<dbReference type="GO" id="GO:0004497">
    <property type="term" value="F:monooxygenase activity"/>
    <property type="evidence" value="ECO:0007669"/>
    <property type="project" value="UniProtKB-KW"/>
</dbReference>
<dbReference type="PANTHER" id="PTHR24305">
    <property type="entry name" value="CYTOCHROME P450"/>
    <property type="match status" value="1"/>
</dbReference>
<reference evidence="10 11" key="1">
    <citation type="journal article" date="2019" name="Nat. Ecol. Evol.">
        <title>Megaphylogeny resolves global patterns of mushroom evolution.</title>
        <authorList>
            <person name="Varga T."/>
            <person name="Krizsan K."/>
            <person name="Foldi C."/>
            <person name="Dima B."/>
            <person name="Sanchez-Garcia M."/>
            <person name="Sanchez-Ramirez S."/>
            <person name="Szollosi G.J."/>
            <person name="Szarkandi J.G."/>
            <person name="Papp V."/>
            <person name="Albert L."/>
            <person name="Andreopoulos W."/>
            <person name="Angelini C."/>
            <person name="Antonin V."/>
            <person name="Barry K.W."/>
            <person name="Bougher N.L."/>
            <person name="Buchanan P."/>
            <person name="Buyck B."/>
            <person name="Bense V."/>
            <person name="Catcheside P."/>
            <person name="Chovatia M."/>
            <person name="Cooper J."/>
            <person name="Damon W."/>
            <person name="Desjardin D."/>
            <person name="Finy P."/>
            <person name="Geml J."/>
            <person name="Haridas S."/>
            <person name="Hughes K."/>
            <person name="Justo A."/>
            <person name="Karasinski D."/>
            <person name="Kautmanova I."/>
            <person name="Kiss B."/>
            <person name="Kocsube S."/>
            <person name="Kotiranta H."/>
            <person name="LaButti K.M."/>
            <person name="Lechner B.E."/>
            <person name="Liimatainen K."/>
            <person name="Lipzen A."/>
            <person name="Lukacs Z."/>
            <person name="Mihaltcheva S."/>
            <person name="Morgado L.N."/>
            <person name="Niskanen T."/>
            <person name="Noordeloos M.E."/>
            <person name="Ohm R.A."/>
            <person name="Ortiz-Santana B."/>
            <person name="Ovrebo C."/>
            <person name="Racz N."/>
            <person name="Riley R."/>
            <person name="Savchenko A."/>
            <person name="Shiryaev A."/>
            <person name="Soop K."/>
            <person name="Spirin V."/>
            <person name="Szebenyi C."/>
            <person name="Tomsovsky M."/>
            <person name="Tulloss R.E."/>
            <person name="Uehling J."/>
            <person name="Grigoriev I.V."/>
            <person name="Vagvolgyi C."/>
            <person name="Papp T."/>
            <person name="Martin F.M."/>
            <person name="Miettinen O."/>
            <person name="Hibbett D.S."/>
            <person name="Nagy L.G."/>
        </authorList>
    </citation>
    <scope>NUCLEOTIDE SEQUENCE [LARGE SCALE GENOMIC DNA]</scope>
    <source>
        <strain evidence="10 11">CBS 121175</strain>
    </source>
</reference>
<keyword evidence="7" id="KW-0503">Monooxygenase</keyword>
<evidence type="ECO:0000256" key="7">
    <source>
        <dbReference type="ARBA" id="ARBA00023033"/>
    </source>
</evidence>
<keyword evidence="9" id="KW-0812">Transmembrane</keyword>
<dbReference type="AlphaFoldDB" id="A0A5C3KYD6"/>
<keyword evidence="5" id="KW-0560">Oxidoreductase</keyword>
<feature type="transmembrane region" description="Helical" evidence="9">
    <location>
        <begin position="56"/>
        <end position="78"/>
    </location>
</feature>
<keyword evidence="4 8" id="KW-0479">Metal-binding</keyword>
<keyword evidence="9" id="KW-0472">Membrane</keyword>
<dbReference type="InterPro" id="IPR036396">
    <property type="entry name" value="Cyt_P450_sf"/>
</dbReference>
<evidence type="ECO:0000256" key="9">
    <source>
        <dbReference type="SAM" id="Phobius"/>
    </source>
</evidence>
<dbReference type="GO" id="GO:0005506">
    <property type="term" value="F:iron ion binding"/>
    <property type="evidence" value="ECO:0007669"/>
    <property type="project" value="InterPro"/>
</dbReference>
<dbReference type="PANTHER" id="PTHR24305:SF187">
    <property type="entry name" value="P450, PUTATIVE (EUROFUNG)-RELATED"/>
    <property type="match status" value="1"/>
</dbReference>
<dbReference type="PRINTS" id="PR00385">
    <property type="entry name" value="P450"/>
</dbReference>
<dbReference type="GO" id="GO:0020037">
    <property type="term" value="F:heme binding"/>
    <property type="evidence" value="ECO:0007669"/>
    <property type="project" value="InterPro"/>
</dbReference>
<evidence type="ECO:0000256" key="2">
    <source>
        <dbReference type="ARBA" id="ARBA00005179"/>
    </source>
</evidence>